<evidence type="ECO:0000256" key="14">
    <source>
        <dbReference type="ARBA" id="ARBA00023075"/>
    </source>
</evidence>
<feature type="transmembrane region" description="Helical" evidence="18">
    <location>
        <begin position="257"/>
        <end position="284"/>
    </location>
</feature>
<evidence type="ECO:0000256" key="7">
    <source>
        <dbReference type="ARBA" id="ARBA00022660"/>
    </source>
</evidence>
<evidence type="ECO:0000256" key="17">
    <source>
        <dbReference type="ARBA" id="ARBA00049551"/>
    </source>
</evidence>
<comment type="subcellular location">
    <subcellularLocation>
        <location evidence="2 18">Mitochondrion inner membrane</location>
        <topology evidence="2 18">Multi-pass membrane protein</topology>
    </subcellularLocation>
</comment>
<keyword evidence="12 18" id="KW-1133">Transmembrane helix</keyword>
<evidence type="ECO:0000256" key="18">
    <source>
        <dbReference type="RuleBase" id="RU003403"/>
    </source>
</evidence>
<evidence type="ECO:0000256" key="2">
    <source>
        <dbReference type="ARBA" id="ARBA00004448"/>
    </source>
</evidence>
<evidence type="ECO:0000256" key="5">
    <source>
        <dbReference type="ARBA" id="ARBA00021008"/>
    </source>
</evidence>
<dbReference type="PANTHER" id="PTHR46552">
    <property type="entry name" value="NADH-UBIQUINONE OXIDOREDUCTASE CHAIN 2"/>
    <property type="match status" value="1"/>
</dbReference>
<proteinExistence type="inferred from homology"/>
<keyword evidence="15 18" id="KW-0496">Mitochondrion</keyword>
<dbReference type="InterPro" id="IPR050175">
    <property type="entry name" value="Complex_I_Subunit_2"/>
</dbReference>
<feature type="transmembrane region" description="Helical" evidence="18">
    <location>
        <begin position="106"/>
        <end position="126"/>
    </location>
</feature>
<evidence type="ECO:0000259" key="19">
    <source>
        <dbReference type="Pfam" id="PF00361"/>
    </source>
</evidence>
<feature type="transmembrane region" description="Helical" evidence="18">
    <location>
        <begin position="50"/>
        <end position="69"/>
    </location>
</feature>
<keyword evidence="8 18" id="KW-0812">Transmembrane</keyword>
<dbReference type="AlphaFoldDB" id="A0A346RIC4"/>
<dbReference type="GO" id="GO:0008137">
    <property type="term" value="F:NADH dehydrogenase (ubiquinone) activity"/>
    <property type="evidence" value="ECO:0007669"/>
    <property type="project" value="UniProtKB-EC"/>
</dbReference>
<feature type="domain" description="NADH:quinone oxidoreductase/Mrp antiporter transmembrane" evidence="19">
    <location>
        <begin position="17"/>
        <end position="278"/>
    </location>
</feature>
<dbReference type="InterPro" id="IPR003917">
    <property type="entry name" value="NADH_UbQ_OxRdtase_chain2"/>
</dbReference>
<evidence type="ECO:0000256" key="10">
    <source>
        <dbReference type="ARBA" id="ARBA00022967"/>
    </source>
</evidence>
<keyword evidence="16 18" id="KW-0472">Membrane</keyword>
<reference evidence="20" key="1">
    <citation type="journal article" date="2018" name="J. ISSAAS">
        <title>The contribution of mitochondrial metagenomics to large-scale data mining and phylogenetic analysis of Coleoptera.</title>
        <authorList>
            <person name="Miller K."/>
            <person name="Linard B."/>
            <person name="Motyka M."/>
            <person name="Bocek M."/>
            <person name="Vogler A.P."/>
        </authorList>
    </citation>
    <scope>NUCLEOTIDE SEQUENCE</scope>
</reference>
<feature type="transmembrane region" description="Helical" evidence="18">
    <location>
        <begin position="191"/>
        <end position="212"/>
    </location>
</feature>
<keyword evidence="14 18" id="KW-0830">Ubiquinone</keyword>
<evidence type="ECO:0000256" key="16">
    <source>
        <dbReference type="ARBA" id="ARBA00023136"/>
    </source>
</evidence>
<evidence type="ECO:0000256" key="8">
    <source>
        <dbReference type="ARBA" id="ARBA00022692"/>
    </source>
</evidence>
<keyword evidence="7 18" id="KW-0679">Respiratory chain</keyword>
<comment type="function">
    <text evidence="1">Core subunit of the mitochondrial membrane respiratory chain NADH dehydrogenase (Complex I) that is believed to belong to the minimal assembly required for catalysis. Complex I functions in the transfer of electrons from NADH to the respiratory chain. The immediate electron acceptor for the enzyme is believed to be ubiquinone.</text>
</comment>
<dbReference type="InterPro" id="IPR001750">
    <property type="entry name" value="ND/Mrp_TM"/>
</dbReference>
<evidence type="ECO:0000256" key="11">
    <source>
        <dbReference type="ARBA" id="ARBA00022982"/>
    </source>
</evidence>
<comment type="function">
    <text evidence="18">Core subunit of the mitochondrial membrane respiratory chain NADH dehydrogenase (Complex I) which catalyzes electron transfer from NADH through the respiratory chain, using ubiquinone as an electron acceptor. Essential for the catalytic activity and assembly of complex I.</text>
</comment>
<evidence type="ECO:0000256" key="1">
    <source>
        <dbReference type="ARBA" id="ARBA00003257"/>
    </source>
</evidence>
<dbReference type="EC" id="7.1.1.2" evidence="4 18"/>
<evidence type="ECO:0000256" key="9">
    <source>
        <dbReference type="ARBA" id="ARBA00022792"/>
    </source>
</evidence>
<organism evidence="20">
    <name type="scientific">Rhinostomus barbirostris</name>
    <name type="common">bearded weevil</name>
    <dbReference type="NCBI Taxonomy" id="206507"/>
    <lineage>
        <taxon>Eukaryota</taxon>
        <taxon>Metazoa</taxon>
        <taxon>Ecdysozoa</taxon>
        <taxon>Arthropoda</taxon>
        <taxon>Hexapoda</taxon>
        <taxon>Insecta</taxon>
        <taxon>Pterygota</taxon>
        <taxon>Neoptera</taxon>
        <taxon>Endopterygota</taxon>
        <taxon>Coleoptera</taxon>
        <taxon>Polyphaga</taxon>
        <taxon>Cucujiformia</taxon>
        <taxon>Curculionidae</taxon>
        <taxon>Dryophthorinae</taxon>
        <taxon>Rhinostomus</taxon>
    </lineage>
</organism>
<dbReference type="PANTHER" id="PTHR46552:SF1">
    <property type="entry name" value="NADH-UBIQUINONE OXIDOREDUCTASE CHAIN 2"/>
    <property type="match status" value="1"/>
</dbReference>
<evidence type="ECO:0000256" key="15">
    <source>
        <dbReference type="ARBA" id="ARBA00023128"/>
    </source>
</evidence>
<keyword evidence="13 18" id="KW-0520">NAD</keyword>
<gene>
    <name evidence="20" type="primary">nad2</name>
</gene>
<comment type="catalytic activity">
    <reaction evidence="17 18">
        <text>a ubiquinone + NADH + 5 H(+)(in) = a ubiquinol + NAD(+) + 4 H(+)(out)</text>
        <dbReference type="Rhea" id="RHEA:29091"/>
        <dbReference type="Rhea" id="RHEA-COMP:9565"/>
        <dbReference type="Rhea" id="RHEA-COMP:9566"/>
        <dbReference type="ChEBI" id="CHEBI:15378"/>
        <dbReference type="ChEBI" id="CHEBI:16389"/>
        <dbReference type="ChEBI" id="CHEBI:17976"/>
        <dbReference type="ChEBI" id="CHEBI:57540"/>
        <dbReference type="ChEBI" id="CHEBI:57945"/>
        <dbReference type="EC" id="7.1.1.2"/>
    </reaction>
</comment>
<evidence type="ECO:0000256" key="3">
    <source>
        <dbReference type="ARBA" id="ARBA00007012"/>
    </source>
</evidence>
<sequence length="331" mass="37836">MTFMFMTILGTCITASSYTWMMMWVGLEINLLSLIPLFKDNYNKLSAEAAMKYFLAQAFASSIILWSMMTMSNDQLAEGPPYSSFTSTLIIIALMIKMAAAPFHFWFPEVMSGTSWSLALILMTWQKIAPMVMLMNNFIDPVILSLAIMVSSIFSGIQGMNQMNLKKIMAYSSINHTSWMIAAILTTTTSWLNYFILYTLLTAAIVLMMYVYNINSFEQLVYVLHNQKNLKVMFFASFLSLGGLPPFLGFFPKWMTAHLFIIQEFYLTGMILIMLTMITIYFYVRIVMATFSLKTDESLIIMFTSLNMIHITLNMISILGLLACHMPYMLL</sequence>
<accession>A0A346RIC4</accession>
<comment type="similarity">
    <text evidence="3 18">Belongs to the complex I subunit 2 family.</text>
</comment>
<evidence type="ECO:0000256" key="6">
    <source>
        <dbReference type="ARBA" id="ARBA00022448"/>
    </source>
</evidence>
<dbReference type="GO" id="GO:0005743">
    <property type="term" value="C:mitochondrial inner membrane"/>
    <property type="evidence" value="ECO:0007669"/>
    <property type="project" value="UniProtKB-SubCell"/>
</dbReference>
<feature type="transmembrane region" description="Helical" evidence="18">
    <location>
        <begin position="305"/>
        <end position="328"/>
    </location>
</feature>
<keyword evidence="10 18" id="KW-1278">Translocase</keyword>
<feature type="transmembrane region" description="Helical" evidence="18">
    <location>
        <begin position="232"/>
        <end position="251"/>
    </location>
</feature>
<dbReference type="GO" id="GO:0006120">
    <property type="term" value="P:mitochondrial electron transport, NADH to ubiquinone"/>
    <property type="evidence" value="ECO:0007669"/>
    <property type="project" value="InterPro"/>
</dbReference>
<dbReference type="EMBL" id="MG193443">
    <property type="protein sequence ID" value="AXS65821.1"/>
    <property type="molecule type" value="Genomic_DNA"/>
</dbReference>
<feature type="transmembrane region" description="Helical" evidence="18">
    <location>
        <begin position="20"/>
        <end position="38"/>
    </location>
</feature>
<feature type="transmembrane region" description="Helical" evidence="18">
    <location>
        <begin position="138"/>
        <end position="156"/>
    </location>
</feature>
<name>A0A346RIC4_9CUCU</name>
<evidence type="ECO:0000256" key="12">
    <source>
        <dbReference type="ARBA" id="ARBA00022989"/>
    </source>
</evidence>
<evidence type="ECO:0000313" key="20">
    <source>
        <dbReference type="EMBL" id="AXS65821.1"/>
    </source>
</evidence>
<evidence type="ECO:0000256" key="13">
    <source>
        <dbReference type="ARBA" id="ARBA00023027"/>
    </source>
</evidence>
<keyword evidence="9 18" id="KW-0999">Mitochondrion inner membrane</keyword>
<keyword evidence="11 18" id="KW-0249">Electron transport</keyword>
<dbReference type="Pfam" id="PF00361">
    <property type="entry name" value="Proton_antipo_M"/>
    <property type="match status" value="1"/>
</dbReference>
<dbReference type="PRINTS" id="PR01436">
    <property type="entry name" value="NADHDHGNASE2"/>
</dbReference>
<geneLocation type="mitochondrion" evidence="20"/>
<protein>
    <recommendedName>
        <fullName evidence="5 18">NADH-ubiquinone oxidoreductase chain 2</fullName>
        <ecNumber evidence="4 18">7.1.1.2</ecNumber>
    </recommendedName>
</protein>
<keyword evidence="6" id="KW-0813">Transport</keyword>
<feature type="transmembrane region" description="Helical" evidence="18">
    <location>
        <begin position="81"/>
        <end position="99"/>
    </location>
</feature>
<evidence type="ECO:0000256" key="4">
    <source>
        <dbReference type="ARBA" id="ARBA00012944"/>
    </source>
</evidence>